<dbReference type="EMBL" id="JBJJXI010000050">
    <property type="protein sequence ID" value="KAL3400740.1"/>
    <property type="molecule type" value="Genomic_DNA"/>
</dbReference>
<feature type="transmembrane region" description="Helical" evidence="10">
    <location>
        <begin position="42"/>
        <end position="63"/>
    </location>
</feature>
<evidence type="ECO:0000256" key="7">
    <source>
        <dbReference type="ARBA" id="ARBA00023136"/>
    </source>
</evidence>
<protein>
    <recommendedName>
        <fullName evidence="10">Odorant receptor</fullName>
    </recommendedName>
</protein>
<keyword evidence="9 10" id="KW-0807">Transducer</keyword>
<comment type="subcellular location">
    <subcellularLocation>
        <location evidence="1 10">Cell membrane</location>
        <topology evidence="1 10">Multi-pass membrane protein</topology>
    </subcellularLocation>
</comment>
<evidence type="ECO:0000256" key="8">
    <source>
        <dbReference type="ARBA" id="ARBA00023170"/>
    </source>
</evidence>
<evidence type="ECO:0000256" key="1">
    <source>
        <dbReference type="ARBA" id="ARBA00004651"/>
    </source>
</evidence>
<comment type="caution">
    <text evidence="11">The sequence shown here is derived from an EMBL/GenBank/DDBJ whole genome shotgun (WGS) entry which is preliminary data.</text>
</comment>
<dbReference type="PANTHER" id="PTHR21137">
    <property type="entry name" value="ODORANT RECEPTOR"/>
    <property type="match status" value="1"/>
</dbReference>
<evidence type="ECO:0000256" key="6">
    <source>
        <dbReference type="ARBA" id="ARBA00022989"/>
    </source>
</evidence>
<keyword evidence="12" id="KW-1185">Reference proteome</keyword>
<keyword evidence="7 10" id="KW-0472">Membrane</keyword>
<evidence type="ECO:0000313" key="11">
    <source>
        <dbReference type="EMBL" id="KAL3400740.1"/>
    </source>
</evidence>
<dbReference type="GO" id="GO:0005886">
    <property type="term" value="C:plasma membrane"/>
    <property type="evidence" value="ECO:0007669"/>
    <property type="project" value="UniProtKB-SubCell"/>
</dbReference>
<evidence type="ECO:0000256" key="2">
    <source>
        <dbReference type="ARBA" id="ARBA00022475"/>
    </source>
</evidence>
<name>A0ABD2X6J3_9HYME</name>
<keyword evidence="3 10" id="KW-0716">Sensory transduction</keyword>
<gene>
    <name evidence="11" type="ORF">TKK_005889</name>
</gene>
<evidence type="ECO:0000313" key="12">
    <source>
        <dbReference type="Proteomes" id="UP001627154"/>
    </source>
</evidence>
<evidence type="ECO:0000256" key="10">
    <source>
        <dbReference type="RuleBase" id="RU351113"/>
    </source>
</evidence>
<feature type="transmembrane region" description="Helical" evidence="10">
    <location>
        <begin position="243"/>
        <end position="263"/>
    </location>
</feature>
<dbReference type="Proteomes" id="UP001627154">
    <property type="component" value="Unassembled WGS sequence"/>
</dbReference>
<keyword evidence="8 10" id="KW-0675">Receptor</keyword>
<reference evidence="11 12" key="1">
    <citation type="journal article" date="2024" name="bioRxiv">
        <title>A reference genome for Trichogramma kaykai: A tiny desert-dwelling parasitoid wasp with competing sex-ratio distorters.</title>
        <authorList>
            <person name="Culotta J."/>
            <person name="Lindsey A.R."/>
        </authorList>
    </citation>
    <scope>NUCLEOTIDE SEQUENCE [LARGE SCALE GENOMIC DNA]</scope>
    <source>
        <strain evidence="11 12">KSX58</strain>
    </source>
</reference>
<keyword evidence="5 10" id="KW-0552">Olfaction</keyword>
<comment type="similarity">
    <text evidence="10">Belongs to the insect chemoreceptor superfamily. Heteromeric odorant receptor channel (TC 1.A.69) family.</text>
</comment>
<dbReference type="GO" id="GO:0007608">
    <property type="term" value="P:sensory perception of smell"/>
    <property type="evidence" value="ECO:0007669"/>
    <property type="project" value="UniProtKB-KW"/>
</dbReference>
<dbReference type="InterPro" id="IPR004117">
    <property type="entry name" value="7tm6_olfct_rcpt"/>
</dbReference>
<feature type="transmembrane region" description="Helical" evidence="10">
    <location>
        <begin position="180"/>
        <end position="201"/>
    </location>
</feature>
<keyword evidence="6 10" id="KW-1133">Transmembrane helix</keyword>
<dbReference type="PANTHER" id="PTHR21137:SF35">
    <property type="entry name" value="ODORANT RECEPTOR 19A-RELATED"/>
    <property type="match status" value="1"/>
</dbReference>
<keyword evidence="2" id="KW-1003">Cell membrane</keyword>
<organism evidence="11 12">
    <name type="scientific">Trichogramma kaykai</name>
    <dbReference type="NCBI Taxonomy" id="54128"/>
    <lineage>
        <taxon>Eukaryota</taxon>
        <taxon>Metazoa</taxon>
        <taxon>Ecdysozoa</taxon>
        <taxon>Arthropoda</taxon>
        <taxon>Hexapoda</taxon>
        <taxon>Insecta</taxon>
        <taxon>Pterygota</taxon>
        <taxon>Neoptera</taxon>
        <taxon>Endopterygota</taxon>
        <taxon>Hymenoptera</taxon>
        <taxon>Apocrita</taxon>
        <taxon>Proctotrupomorpha</taxon>
        <taxon>Chalcidoidea</taxon>
        <taxon>Trichogrammatidae</taxon>
        <taxon>Trichogramma</taxon>
    </lineage>
</organism>
<evidence type="ECO:0000256" key="5">
    <source>
        <dbReference type="ARBA" id="ARBA00022725"/>
    </source>
</evidence>
<dbReference type="GO" id="GO:0007165">
    <property type="term" value="P:signal transduction"/>
    <property type="evidence" value="ECO:0007669"/>
    <property type="project" value="UniProtKB-KW"/>
</dbReference>
<accession>A0ABD2X6J3</accession>
<dbReference type="AlphaFoldDB" id="A0ABD2X6J3"/>
<proteinExistence type="inferred from homology"/>
<dbReference type="Pfam" id="PF02949">
    <property type="entry name" value="7tm_6"/>
    <property type="match status" value="1"/>
</dbReference>
<feature type="transmembrane region" description="Helical" evidence="10">
    <location>
        <begin position="275"/>
        <end position="295"/>
    </location>
</feature>
<sequence length="375" mass="42954">MQKSSKIKLALEFTKKSVLLLCCCPPSENSSAMKKQIFKLSWWFMFASSLCLLFPLMAAVYTYRNSPEIMTKSVCLSCAVCQCSMKMIFCRMRRPQLQNLLERMEEFINQVNHFETKILQKYVEKCSILHIGSTVWVYFTSISFIIGPLFLPQTFPTDAIYPFSTEEVVMKIFIYMHQSLVALQTSAAVLLDCLVAFFLWFTTARFEMLANSMDDFNSVSELRHNLITYRKLLGYTREIRNTINVLVFCTIITSVGGVLFSTIQLVSDQQIAVKIQYVVTAISASVGLFICSWAADTLLQKEFNVGIMAFHSKWTEKEQKFKNYILHVIAQSQHPVTIKANNLLPTLSLSFFSQFLLTSFKFFASLKILVSNTNN</sequence>
<comment type="caution">
    <text evidence="10">Lacks conserved residue(s) required for the propagation of feature annotation.</text>
</comment>
<evidence type="ECO:0000256" key="3">
    <source>
        <dbReference type="ARBA" id="ARBA00022606"/>
    </source>
</evidence>
<keyword evidence="4 10" id="KW-0812">Transmembrane</keyword>
<evidence type="ECO:0000256" key="9">
    <source>
        <dbReference type="ARBA" id="ARBA00023224"/>
    </source>
</evidence>
<evidence type="ECO:0000256" key="4">
    <source>
        <dbReference type="ARBA" id="ARBA00022692"/>
    </source>
</evidence>